<dbReference type="Proteomes" id="UP000006352">
    <property type="component" value="Unassembled WGS sequence"/>
</dbReference>
<dbReference type="RefSeq" id="XP_012178677.1">
    <property type="nucleotide sequence ID" value="XM_012323287.1"/>
</dbReference>
<dbReference type="EMBL" id="HE796931">
    <property type="protein sequence ID" value="CCL99394.1"/>
    <property type="molecule type" value="Genomic_DNA"/>
</dbReference>
<sequence length="322" mass="33847">MTPARELFAVRGQMAMVKSCQQSVVRSSSEHEGAIALFVNVSPVRHRMCGAEICAAGKGQAHGAVGSRAASRNGGVGPLGPLRQQRRHHQSPPAFPTPRHSADLSSPVPSPHAFVRSAAAMEPSRPFWLEATGAAGSACVVLASEDELGSDAMGRTQLDADSDGSHPVVHRRQGDQAAVDPQDPPRAQSLRCPRTARDDMLASAGAPYCALSTVPPPPCVVRRAGNDHRVAVSRRCPGASAVGALGVSAVLRWWPHLSPCSGVVWTVAASLQLSSHIDRDRTRCESMCSPLSPSPSQAGELGGSTDHERKRQLGDLSIWAAA</sequence>
<evidence type="ECO:0000256" key="1">
    <source>
        <dbReference type="SAM" id="MobiDB-lite"/>
    </source>
</evidence>
<feature type="region of interest" description="Disordered" evidence="1">
    <location>
        <begin position="65"/>
        <end position="109"/>
    </location>
</feature>
<gene>
    <name evidence="2" type="ORF">FIBRA_01412</name>
</gene>
<feature type="region of interest" description="Disordered" evidence="1">
    <location>
        <begin position="154"/>
        <end position="188"/>
    </location>
</feature>
<organism evidence="2 3">
    <name type="scientific">Fibroporia radiculosa</name>
    <dbReference type="NCBI Taxonomy" id="599839"/>
    <lineage>
        <taxon>Eukaryota</taxon>
        <taxon>Fungi</taxon>
        <taxon>Dikarya</taxon>
        <taxon>Basidiomycota</taxon>
        <taxon>Agaricomycotina</taxon>
        <taxon>Agaricomycetes</taxon>
        <taxon>Polyporales</taxon>
        <taxon>Fibroporiaceae</taxon>
        <taxon>Fibroporia</taxon>
    </lineage>
</organism>
<dbReference type="AlphaFoldDB" id="J4H138"/>
<dbReference type="HOGENOM" id="CLU_863400_0_0_1"/>
<dbReference type="InParanoid" id="J4H138"/>
<proteinExistence type="predicted"/>
<reference evidence="2 3" key="1">
    <citation type="journal article" date="2012" name="Appl. Environ. Microbiol.">
        <title>Short-read sequencing for genomic analysis of the brown rot fungus Fibroporia radiculosa.</title>
        <authorList>
            <person name="Tang J.D."/>
            <person name="Perkins A.D."/>
            <person name="Sonstegard T.S."/>
            <person name="Schroeder S.G."/>
            <person name="Burgess S.C."/>
            <person name="Diehl S.V."/>
        </authorList>
    </citation>
    <scope>NUCLEOTIDE SEQUENCE [LARGE SCALE GENOMIC DNA]</scope>
    <source>
        <strain evidence="2 3">TFFH 294</strain>
    </source>
</reference>
<evidence type="ECO:0000313" key="2">
    <source>
        <dbReference type="EMBL" id="CCL99394.1"/>
    </source>
</evidence>
<feature type="region of interest" description="Disordered" evidence="1">
    <location>
        <begin position="286"/>
        <end position="314"/>
    </location>
</feature>
<protein>
    <submittedName>
        <fullName evidence="2">Uncharacterized protein</fullName>
    </submittedName>
</protein>
<accession>J4H138</accession>
<keyword evidence="3" id="KW-1185">Reference proteome</keyword>
<name>J4H138_9APHY</name>
<evidence type="ECO:0000313" key="3">
    <source>
        <dbReference type="Proteomes" id="UP000006352"/>
    </source>
</evidence>
<dbReference type="GeneID" id="24094305"/>